<keyword evidence="4" id="KW-0227">DNA damage</keyword>
<dbReference type="CDD" id="cd06445">
    <property type="entry name" value="ATase"/>
    <property type="match status" value="1"/>
</dbReference>
<protein>
    <submittedName>
        <fullName evidence="8">Methylated-DNA--protein-cysteine methyltransferase</fullName>
    </submittedName>
</protein>
<comment type="catalytic activity">
    <reaction evidence="1">
        <text>a 4-O-methyl-thymidine in DNA + L-cysteinyl-[protein] = a thymidine in DNA + S-methyl-L-cysteinyl-[protein]</text>
        <dbReference type="Rhea" id="RHEA:53428"/>
        <dbReference type="Rhea" id="RHEA-COMP:10131"/>
        <dbReference type="Rhea" id="RHEA-COMP:10132"/>
        <dbReference type="Rhea" id="RHEA-COMP:13555"/>
        <dbReference type="Rhea" id="RHEA-COMP:13556"/>
        <dbReference type="ChEBI" id="CHEBI:29950"/>
        <dbReference type="ChEBI" id="CHEBI:82612"/>
        <dbReference type="ChEBI" id="CHEBI:137386"/>
        <dbReference type="ChEBI" id="CHEBI:137387"/>
        <dbReference type="EC" id="2.1.1.63"/>
    </reaction>
</comment>
<evidence type="ECO:0000256" key="6">
    <source>
        <dbReference type="ARBA" id="ARBA00049348"/>
    </source>
</evidence>
<keyword evidence="3 8" id="KW-0808">Transferase</keyword>
<dbReference type="Gene3D" id="1.10.10.10">
    <property type="entry name" value="Winged helix-like DNA-binding domain superfamily/Winged helix DNA-binding domain"/>
    <property type="match status" value="1"/>
</dbReference>
<keyword evidence="2 8" id="KW-0489">Methyltransferase</keyword>
<proteinExistence type="predicted"/>
<sequence length="180" mass="19259">MNPLGFALFDTTIGRCGVAWSERGIVAVQLPQPSDAQTRARLRQRHGDLPEAPPTQAVDYAIERMVALLEGRPTDLADILLDLADVSDFQRSVYAIAREIPAGRTLTYGDVARQLGDVALSREVGQALGRNPCPIIVPCHRVLAAGDRPGGFSANGGVETKLKILAIEGAVVNYTPDLFG</sequence>
<dbReference type="PANTHER" id="PTHR10815:SF5">
    <property type="entry name" value="METHYLATED-DNA--PROTEIN-CYSTEINE METHYLTRANSFERASE"/>
    <property type="match status" value="1"/>
</dbReference>
<dbReference type="GO" id="GO:0032259">
    <property type="term" value="P:methylation"/>
    <property type="evidence" value="ECO:0007669"/>
    <property type="project" value="UniProtKB-KW"/>
</dbReference>
<dbReference type="PROSITE" id="PS00374">
    <property type="entry name" value="MGMT"/>
    <property type="match status" value="1"/>
</dbReference>
<dbReference type="AlphaFoldDB" id="Q07II2"/>
<dbReference type="SUPFAM" id="SSF53155">
    <property type="entry name" value="Methylated DNA-protein cysteine methyltransferase domain"/>
    <property type="match status" value="1"/>
</dbReference>
<gene>
    <name evidence="8" type="ordered locus">RPE_4328</name>
</gene>
<evidence type="ECO:0000256" key="1">
    <source>
        <dbReference type="ARBA" id="ARBA00001286"/>
    </source>
</evidence>
<dbReference type="SUPFAM" id="SSF46767">
    <property type="entry name" value="Methylated DNA-protein cysteine methyltransferase, C-terminal domain"/>
    <property type="match status" value="1"/>
</dbReference>
<dbReference type="InterPro" id="IPR036217">
    <property type="entry name" value="MethylDNA_cys_MeTrfase_DNAb"/>
</dbReference>
<feature type="domain" description="Methylated-DNA-[protein]-cysteine S-methyltransferase DNA binding" evidence="7">
    <location>
        <begin position="88"/>
        <end position="169"/>
    </location>
</feature>
<evidence type="ECO:0000256" key="2">
    <source>
        <dbReference type="ARBA" id="ARBA00022603"/>
    </source>
</evidence>
<dbReference type="PANTHER" id="PTHR10815">
    <property type="entry name" value="METHYLATED-DNA--PROTEIN-CYSTEINE METHYLTRANSFERASE"/>
    <property type="match status" value="1"/>
</dbReference>
<accession>Q07II2</accession>
<evidence type="ECO:0000256" key="5">
    <source>
        <dbReference type="ARBA" id="ARBA00023204"/>
    </source>
</evidence>
<organism evidence="8">
    <name type="scientific">Rhodopseudomonas palustris (strain BisA53)</name>
    <dbReference type="NCBI Taxonomy" id="316055"/>
    <lineage>
        <taxon>Bacteria</taxon>
        <taxon>Pseudomonadati</taxon>
        <taxon>Pseudomonadota</taxon>
        <taxon>Alphaproteobacteria</taxon>
        <taxon>Hyphomicrobiales</taxon>
        <taxon>Nitrobacteraceae</taxon>
        <taxon>Rhodopseudomonas</taxon>
    </lineage>
</organism>
<dbReference type="OrthoDB" id="9802228at2"/>
<dbReference type="STRING" id="316055.RPE_4328"/>
<dbReference type="HOGENOM" id="CLU_000445_52_2_5"/>
<evidence type="ECO:0000313" key="8">
    <source>
        <dbReference type="EMBL" id="ABJ08252.1"/>
    </source>
</evidence>
<dbReference type="GO" id="GO:0003908">
    <property type="term" value="F:methylated-DNA-[protein]-cysteine S-methyltransferase activity"/>
    <property type="evidence" value="ECO:0007669"/>
    <property type="project" value="UniProtKB-EC"/>
</dbReference>
<name>Q07II2_RHOP5</name>
<dbReference type="KEGG" id="rpe:RPE_4328"/>
<evidence type="ECO:0000259" key="7">
    <source>
        <dbReference type="Pfam" id="PF01035"/>
    </source>
</evidence>
<dbReference type="InterPro" id="IPR014048">
    <property type="entry name" value="MethylDNA_cys_MeTrfase_DNA-bd"/>
</dbReference>
<dbReference type="Pfam" id="PF01035">
    <property type="entry name" value="DNA_binding_1"/>
    <property type="match status" value="1"/>
</dbReference>
<dbReference type="InterPro" id="IPR036631">
    <property type="entry name" value="MGMT_N_sf"/>
</dbReference>
<dbReference type="eggNOG" id="COG0350">
    <property type="taxonomic scope" value="Bacteria"/>
</dbReference>
<evidence type="ECO:0000256" key="3">
    <source>
        <dbReference type="ARBA" id="ARBA00022679"/>
    </source>
</evidence>
<comment type="catalytic activity">
    <reaction evidence="6">
        <text>a 6-O-methyl-2'-deoxyguanosine in DNA + L-cysteinyl-[protein] = S-methyl-L-cysteinyl-[protein] + a 2'-deoxyguanosine in DNA</text>
        <dbReference type="Rhea" id="RHEA:24000"/>
        <dbReference type="Rhea" id="RHEA-COMP:10131"/>
        <dbReference type="Rhea" id="RHEA-COMP:10132"/>
        <dbReference type="Rhea" id="RHEA-COMP:11367"/>
        <dbReference type="Rhea" id="RHEA-COMP:11368"/>
        <dbReference type="ChEBI" id="CHEBI:29950"/>
        <dbReference type="ChEBI" id="CHEBI:82612"/>
        <dbReference type="ChEBI" id="CHEBI:85445"/>
        <dbReference type="ChEBI" id="CHEBI:85448"/>
        <dbReference type="EC" id="2.1.1.63"/>
    </reaction>
</comment>
<dbReference type="EMBL" id="CP000463">
    <property type="protein sequence ID" value="ABJ08252.1"/>
    <property type="molecule type" value="Genomic_DNA"/>
</dbReference>
<dbReference type="Gene3D" id="3.30.160.70">
    <property type="entry name" value="Methylated DNA-protein cysteine methyltransferase domain"/>
    <property type="match status" value="1"/>
</dbReference>
<dbReference type="InterPro" id="IPR036388">
    <property type="entry name" value="WH-like_DNA-bd_sf"/>
</dbReference>
<evidence type="ECO:0000256" key="4">
    <source>
        <dbReference type="ARBA" id="ARBA00022763"/>
    </source>
</evidence>
<dbReference type="InterPro" id="IPR001497">
    <property type="entry name" value="MethylDNA_cys_MeTrfase_AS"/>
</dbReference>
<dbReference type="NCBIfam" id="TIGR00589">
    <property type="entry name" value="ogt"/>
    <property type="match status" value="1"/>
</dbReference>
<keyword evidence="5" id="KW-0234">DNA repair</keyword>
<reference evidence="8" key="1">
    <citation type="submission" date="2006-09" db="EMBL/GenBank/DDBJ databases">
        <title>Complete sequence of Rhodopseudomonas palustris BisA53.</title>
        <authorList>
            <consortium name="US DOE Joint Genome Institute"/>
            <person name="Copeland A."/>
            <person name="Lucas S."/>
            <person name="Lapidus A."/>
            <person name="Barry K."/>
            <person name="Detter J.C."/>
            <person name="Glavina del Rio T."/>
            <person name="Hammon N."/>
            <person name="Israni S."/>
            <person name="Dalin E."/>
            <person name="Tice H."/>
            <person name="Pitluck S."/>
            <person name="Chain P."/>
            <person name="Malfatti S."/>
            <person name="Shin M."/>
            <person name="Vergez L."/>
            <person name="Schmutz J."/>
            <person name="Larimer F."/>
            <person name="Land M."/>
            <person name="Hauser L."/>
            <person name="Pelletier D.A."/>
            <person name="Kyrpides N."/>
            <person name="Kim E."/>
            <person name="Harwood C.S."/>
            <person name="Oda Y."/>
            <person name="Richardson P."/>
        </authorList>
    </citation>
    <scope>NUCLEOTIDE SEQUENCE [LARGE SCALE GENOMIC DNA]</scope>
    <source>
        <strain evidence="8">BisA53</strain>
    </source>
</reference>
<dbReference type="GO" id="GO:0006281">
    <property type="term" value="P:DNA repair"/>
    <property type="evidence" value="ECO:0007669"/>
    <property type="project" value="UniProtKB-KW"/>
</dbReference>